<dbReference type="SMART" id="SM00089">
    <property type="entry name" value="PKD"/>
    <property type="match status" value="2"/>
</dbReference>
<dbReference type="GO" id="GO:0006816">
    <property type="term" value="P:calcium ion transport"/>
    <property type="evidence" value="ECO:0007669"/>
    <property type="project" value="TreeGrafter"/>
</dbReference>
<evidence type="ECO:0000256" key="5">
    <source>
        <dbReference type="ARBA" id="ARBA00023136"/>
    </source>
</evidence>
<dbReference type="PANTHER" id="PTHR46730:SF1">
    <property type="entry name" value="PLAT DOMAIN-CONTAINING PROTEIN"/>
    <property type="match status" value="1"/>
</dbReference>
<evidence type="ECO:0000256" key="6">
    <source>
        <dbReference type="SAM" id="MobiDB-lite"/>
    </source>
</evidence>
<name>A0A7R9PWC6_9ACAR</name>
<dbReference type="InterPro" id="IPR000601">
    <property type="entry name" value="PKD_dom"/>
</dbReference>
<keyword evidence="3" id="KW-0677">Repeat</keyword>
<keyword evidence="10" id="KW-1185">Reference proteome</keyword>
<dbReference type="InterPro" id="IPR022409">
    <property type="entry name" value="PKD/Chitinase_dom"/>
</dbReference>
<dbReference type="CDD" id="cd00146">
    <property type="entry name" value="PKD"/>
    <property type="match status" value="2"/>
</dbReference>
<reference evidence="9" key="1">
    <citation type="submission" date="2020-11" db="EMBL/GenBank/DDBJ databases">
        <authorList>
            <person name="Tran Van P."/>
        </authorList>
    </citation>
    <scope>NUCLEOTIDE SEQUENCE</scope>
</reference>
<dbReference type="EMBL" id="OC856207">
    <property type="protein sequence ID" value="CAD7623369.1"/>
    <property type="molecule type" value="Genomic_DNA"/>
</dbReference>
<keyword evidence="5" id="KW-0472">Membrane</keyword>
<dbReference type="Proteomes" id="UP000759131">
    <property type="component" value="Unassembled WGS sequence"/>
</dbReference>
<dbReference type="OrthoDB" id="444119at2759"/>
<evidence type="ECO:0000256" key="3">
    <source>
        <dbReference type="ARBA" id="ARBA00022737"/>
    </source>
</evidence>
<feature type="signal peptide" evidence="7">
    <location>
        <begin position="1"/>
        <end position="21"/>
    </location>
</feature>
<evidence type="ECO:0000256" key="7">
    <source>
        <dbReference type="SAM" id="SignalP"/>
    </source>
</evidence>
<accession>A0A7R9PWC6</accession>
<organism evidence="9">
    <name type="scientific">Medioppia subpectinata</name>
    <dbReference type="NCBI Taxonomy" id="1979941"/>
    <lineage>
        <taxon>Eukaryota</taxon>
        <taxon>Metazoa</taxon>
        <taxon>Ecdysozoa</taxon>
        <taxon>Arthropoda</taxon>
        <taxon>Chelicerata</taxon>
        <taxon>Arachnida</taxon>
        <taxon>Acari</taxon>
        <taxon>Acariformes</taxon>
        <taxon>Sarcoptiformes</taxon>
        <taxon>Oribatida</taxon>
        <taxon>Brachypylina</taxon>
        <taxon>Oppioidea</taxon>
        <taxon>Oppiidae</taxon>
        <taxon>Medioppia</taxon>
    </lineage>
</organism>
<protein>
    <recommendedName>
        <fullName evidence="8">PKD domain-containing protein</fullName>
    </recommendedName>
</protein>
<feature type="domain" description="PKD" evidence="8">
    <location>
        <begin position="117"/>
        <end position="183"/>
    </location>
</feature>
<feature type="chain" id="PRO_5036211644" description="PKD domain-containing protein" evidence="7">
    <location>
        <begin position="22"/>
        <end position="1426"/>
    </location>
</feature>
<dbReference type="Pfam" id="PF00801">
    <property type="entry name" value="PKD"/>
    <property type="match status" value="2"/>
</dbReference>
<keyword evidence="2" id="KW-0812">Transmembrane</keyword>
<comment type="subcellular location">
    <subcellularLocation>
        <location evidence="1">Membrane</location>
        <topology evidence="1">Multi-pass membrane protein</topology>
    </subcellularLocation>
</comment>
<keyword evidence="7" id="KW-0732">Signal</keyword>
<evidence type="ECO:0000256" key="2">
    <source>
        <dbReference type="ARBA" id="ARBA00022692"/>
    </source>
</evidence>
<evidence type="ECO:0000313" key="10">
    <source>
        <dbReference type="Proteomes" id="UP000759131"/>
    </source>
</evidence>
<evidence type="ECO:0000313" key="9">
    <source>
        <dbReference type="EMBL" id="CAD7623369.1"/>
    </source>
</evidence>
<evidence type="ECO:0000256" key="1">
    <source>
        <dbReference type="ARBA" id="ARBA00004141"/>
    </source>
</evidence>
<dbReference type="InterPro" id="IPR013783">
    <property type="entry name" value="Ig-like_fold"/>
</dbReference>
<feature type="domain" description="PKD" evidence="8">
    <location>
        <begin position="634"/>
        <end position="668"/>
    </location>
</feature>
<feature type="domain" description="PKD" evidence="8">
    <location>
        <begin position="521"/>
        <end position="581"/>
    </location>
</feature>
<dbReference type="PROSITE" id="PS50093">
    <property type="entry name" value="PKD"/>
    <property type="match status" value="3"/>
</dbReference>
<dbReference type="GO" id="GO:0005886">
    <property type="term" value="C:plasma membrane"/>
    <property type="evidence" value="ECO:0007669"/>
    <property type="project" value="TreeGrafter"/>
</dbReference>
<dbReference type="SUPFAM" id="SSF49299">
    <property type="entry name" value="PKD domain"/>
    <property type="match status" value="3"/>
</dbReference>
<feature type="region of interest" description="Disordered" evidence="6">
    <location>
        <begin position="1407"/>
        <end position="1426"/>
    </location>
</feature>
<keyword evidence="4" id="KW-1133">Transmembrane helix</keyword>
<dbReference type="EMBL" id="CAJPIZ010001632">
    <property type="protein sequence ID" value="CAG2103799.1"/>
    <property type="molecule type" value="Genomic_DNA"/>
</dbReference>
<dbReference type="PANTHER" id="PTHR46730">
    <property type="entry name" value="POLYCYSTIN-1"/>
    <property type="match status" value="1"/>
</dbReference>
<proteinExistence type="predicted"/>
<feature type="non-terminal residue" evidence="9">
    <location>
        <position position="1"/>
    </location>
</feature>
<dbReference type="GO" id="GO:0005261">
    <property type="term" value="F:monoatomic cation channel activity"/>
    <property type="evidence" value="ECO:0007669"/>
    <property type="project" value="TreeGrafter"/>
</dbReference>
<gene>
    <name evidence="9" type="ORF">OSB1V03_LOCUS3825</name>
</gene>
<dbReference type="Gene3D" id="2.60.40.10">
    <property type="entry name" value="Immunoglobulins"/>
    <property type="match status" value="2"/>
</dbReference>
<dbReference type="InterPro" id="IPR035986">
    <property type="entry name" value="PKD_dom_sf"/>
</dbReference>
<sequence>MGFAIFVCLVYIFSLTPILSAQVLTDGDCLGYASFDYFRQSPGGYDSADRMDGQLCAALCAKVWMPYAGVVKHQHCLCAYEHDRPNIEAIDKVSAELCDRSDEYVRYYEGKVMHPIVALAIKGSAEEAAVDQEVSFEVSVGSGEEVEYSVDFGDGTDPTDWSPTMTHQHRYFMPGQYMVVVFARQPEHLNRRVLSEITYIHVTSELVTENIHFKCPKVVEPGDPALCNLTVNAGQRMEMTVDFGDGSPAVPIPLPDVPMRSLGVNIPQYKTPTVLFGSALKPEELLIIPLPEKELDSSAAIQALEGYGAAPGNMQLFILRKVCPEGLAECNEGHGITCFEPSALCVLNKGCSDNCQPFPPKKTSYSIVKTFTLTITEGHFYLQSTSSFRMLAGDVLAIRSDGAQLAHRAPKKGETPDYITDHSADGVTAFSSDAFREVKQMKHLIRAIVSEPLALTVPHEYEESGRYGIRLALKNRWTAAAITRESSINIQSTISKMRLTVMPPDTPVDQRVDITIQLNKGSNIKVLWDFGDGNTVTDQIPVIKSSQRFMKTYKYSQPGVYTIRVKAENLQGETSTEHTLIAEHPVHKNWKIVSNSPQLLPGFVDFNFTYPMDKIMPTNASTIIDFGDGKREVWDVPDTDWTGLHVIQHEYEKAGKYNVKVNMSNIVSKQIRRFQVDVLRRITGLKVTAKYHNPDRGFIPGIGPNTDYFPIDRQINFTFATQTGDIEHYVIDLNGHPLQNSTDNVTSFVTQEPGFYNFTFYGYNNIQKKSKSYSLPMYILEPIEGLDIYDMSNDTVEPEIKRFAIEFAKMGTNSCLIVDYGQNKAEIEAFGDSRNCRYLYPDVKYTLMGNLTNPLDISKQYDKPKDYRLKFSVSNQISTISREVTVTVIEIDCKPPILNIRNRVVNWRRGLEFWKSKPIQLFSKTIVDCNATTAVTRVWDAYRLEEENGTVTEQVDLSSLDSYRKSFLYVPPFFLPDGYYMFRYSINMTSPEPHPLLPFYAHSYTYVKVVRSPISAQLAEGAQSRVIRGWGQRIRFAPEEFSVDPDDATNKNFEVRWFCRRIPDEYIDNRLPDERQNFSEPLYDRTGIDEEWDDDDGGGCFGRGPGLDIYDMSNDTVEPEIKRFAIEFAKMGTNSCLIVDYGQNKAEIEAFGDSRNCRYLYPDVKYTLMGNLTNPLDISKQYDKPKDYRLKFSVSNQISTISREVTVTVIEIDCKPPILNIRNRVVNWRRGLEFWKSKPIQLFSKTIVDCNATTAVTRVWDAYRLEEENGTVTEQIDLSLLDSYRKSFLYVPPFFLPDGYYMFRYSINMTSPEPHPLLPFYAHSYTYVKVVRSPISAQLAEGAQSRVIRGWGQRIRFAPEEFSVDPDDATNKNFEVRWFCRRIPDEYIDNRLPDERQNFSEPLYDRTGIDEEWDDDDGGGCFGRGP</sequence>
<evidence type="ECO:0000256" key="4">
    <source>
        <dbReference type="ARBA" id="ARBA00022989"/>
    </source>
</evidence>
<evidence type="ECO:0000259" key="8">
    <source>
        <dbReference type="PROSITE" id="PS50093"/>
    </source>
</evidence>